<dbReference type="Proteomes" id="UP000001449">
    <property type="component" value="Chromosome 9"/>
</dbReference>
<gene>
    <name evidence="1" type="ORF">THAPSDRAFT_8137</name>
</gene>
<reference evidence="1 2" key="2">
    <citation type="journal article" date="2008" name="Nature">
        <title>The Phaeodactylum genome reveals the evolutionary history of diatom genomes.</title>
        <authorList>
            <person name="Bowler C."/>
            <person name="Allen A.E."/>
            <person name="Badger J.H."/>
            <person name="Grimwood J."/>
            <person name="Jabbari K."/>
            <person name="Kuo A."/>
            <person name="Maheswari U."/>
            <person name="Martens C."/>
            <person name="Maumus F."/>
            <person name="Otillar R.P."/>
            <person name="Rayko E."/>
            <person name="Salamov A."/>
            <person name="Vandepoele K."/>
            <person name="Beszteri B."/>
            <person name="Gruber A."/>
            <person name="Heijde M."/>
            <person name="Katinka M."/>
            <person name="Mock T."/>
            <person name="Valentin K."/>
            <person name="Verret F."/>
            <person name="Berges J.A."/>
            <person name="Brownlee C."/>
            <person name="Cadoret J.P."/>
            <person name="Chiovitti A."/>
            <person name="Choi C.J."/>
            <person name="Coesel S."/>
            <person name="De Martino A."/>
            <person name="Detter J.C."/>
            <person name="Durkin C."/>
            <person name="Falciatore A."/>
            <person name="Fournet J."/>
            <person name="Haruta M."/>
            <person name="Huysman M.J."/>
            <person name="Jenkins B.D."/>
            <person name="Jiroutova K."/>
            <person name="Jorgensen R.E."/>
            <person name="Joubert Y."/>
            <person name="Kaplan A."/>
            <person name="Kroger N."/>
            <person name="Kroth P.G."/>
            <person name="La Roche J."/>
            <person name="Lindquist E."/>
            <person name="Lommer M."/>
            <person name="Martin-Jezequel V."/>
            <person name="Lopez P.J."/>
            <person name="Lucas S."/>
            <person name="Mangogna M."/>
            <person name="McGinnis K."/>
            <person name="Medlin L.K."/>
            <person name="Montsant A."/>
            <person name="Oudot-Le Secq M.P."/>
            <person name="Napoli C."/>
            <person name="Obornik M."/>
            <person name="Parker M.S."/>
            <person name="Petit J.L."/>
            <person name="Porcel B.M."/>
            <person name="Poulsen N."/>
            <person name="Robison M."/>
            <person name="Rychlewski L."/>
            <person name="Rynearson T.A."/>
            <person name="Schmutz J."/>
            <person name="Shapiro H."/>
            <person name="Siaut M."/>
            <person name="Stanley M."/>
            <person name="Sussman M.R."/>
            <person name="Taylor A.R."/>
            <person name="Vardi A."/>
            <person name="von Dassow P."/>
            <person name="Vyverman W."/>
            <person name="Willis A."/>
            <person name="Wyrwicz L.S."/>
            <person name="Rokhsar D.S."/>
            <person name="Weissenbach J."/>
            <person name="Armbrust E.V."/>
            <person name="Green B.R."/>
            <person name="Van de Peer Y."/>
            <person name="Grigoriev I.V."/>
        </authorList>
    </citation>
    <scope>NUCLEOTIDE SEQUENCE [LARGE SCALE GENOMIC DNA]</scope>
    <source>
        <strain evidence="1 2">CCMP1335</strain>
    </source>
</reference>
<proteinExistence type="predicted"/>
<dbReference type="AlphaFoldDB" id="B8C8I2"/>
<reference evidence="1 2" key="1">
    <citation type="journal article" date="2004" name="Science">
        <title>The genome of the diatom Thalassiosira pseudonana: ecology, evolution, and metabolism.</title>
        <authorList>
            <person name="Armbrust E.V."/>
            <person name="Berges J.A."/>
            <person name="Bowler C."/>
            <person name="Green B.R."/>
            <person name="Martinez D."/>
            <person name="Putnam N.H."/>
            <person name="Zhou S."/>
            <person name="Allen A.E."/>
            <person name="Apt K.E."/>
            <person name="Bechner M."/>
            <person name="Brzezinski M.A."/>
            <person name="Chaal B.K."/>
            <person name="Chiovitti A."/>
            <person name="Davis A.K."/>
            <person name="Demarest M.S."/>
            <person name="Detter J.C."/>
            <person name="Glavina T."/>
            <person name="Goodstein D."/>
            <person name="Hadi M.Z."/>
            <person name="Hellsten U."/>
            <person name="Hildebrand M."/>
            <person name="Jenkins B.D."/>
            <person name="Jurka J."/>
            <person name="Kapitonov V.V."/>
            <person name="Kroger N."/>
            <person name="Lau W.W."/>
            <person name="Lane T.W."/>
            <person name="Larimer F.W."/>
            <person name="Lippmeier J.C."/>
            <person name="Lucas S."/>
            <person name="Medina M."/>
            <person name="Montsant A."/>
            <person name="Obornik M."/>
            <person name="Parker M.S."/>
            <person name="Palenik B."/>
            <person name="Pazour G.J."/>
            <person name="Richardson P.M."/>
            <person name="Rynearson T.A."/>
            <person name="Saito M.A."/>
            <person name="Schwartz D.C."/>
            <person name="Thamatrakoln K."/>
            <person name="Valentin K."/>
            <person name="Vardi A."/>
            <person name="Wilkerson F.P."/>
            <person name="Rokhsar D.S."/>
        </authorList>
    </citation>
    <scope>NUCLEOTIDE SEQUENCE [LARGE SCALE GENOMIC DNA]</scope>
    <source>
        <strain evidence="1 2">CCMP1335</strain>
    </source>
</reference>
<evidence type="ECO:0000313" key="1">
    <source>
        <dbReference type="EMBL" id="EED90490.1"/>
    </source>
</evidence>
<dbReference type="InParanoid" id="B8C8I2"/>
<sequence>MRASLNKAIHNDCKSSFLPNGTSTFGSLTPEAIINKIIDEWAKPTPMGIEENESKLTQPFDQHCPITELIRHLQRAKLFANWWGGNKITDAWLIASMLARLEARLLYAEYTKTWNR</sequence>
<dbReference type="RefSeq" id="XP_002292515.1">
    <property type="nucleotide sequence ID" value="XM_002292479.1"/>
</dbReference>
<organism evidence="1 2">
    <name type="scientific">Thalassiosira pseudonana</name>
    <name type="common">Marine diatom</name>
    <name type="synonym">Cyclotella nana</name>
    <dbReference type="NCBI Taxonomy" id="35128"/>
    <lineage>
        <taxon>Eukaryota</taxon>
        <taxon>Sar</taxon>
        <taxon>Stramenopiles</taxon>
        <taxon>Ochrophyta</taxon>
        <taxon>Bacillariophyta</taxon>
        <taxon>Coscinodiscophyceae</taxon>
        <taxon>Thalassiosirophycidae</taxon>
        <taxon>Thalassiosirales</taxon>
        <taxon>Thalassiosiraceae</taxon>
        <taxon>Thalassiosira</taxon>
    </lineage>
</organism>
<dbReference type="PaxDb" id="35128-Thaps8137"/>
<evidence type="ECO:0000313" key="2">
    <source>
        <dbReference type="Proteomes" id="UP000001449"/>
    </source>
</evidence>
<dbReference type="HOGENOM" id="CLU_2101872_0_0_1"/>
<keyword evidence="2" id="KW-1185">Reference proteome</keyword>
<name>B8C8I2_THAPS</name>
<dbReference type="EMBL" id="CM000645">
    <property type="protein sequence ID" value="EED90490.1"/>
    <property type="molecule type" value="Genomic_DNA"/>
</dbReference>
<accession>B8C8I2</accession>
<protein>
    <submittedName>
        <fullName evidence="1">Uncharacterized protein</fullName>
    </submittedName>
</protein>
<dbReference type="GeneID" id="7448108"/>
<dbReference type="KEGG" id="tps:THAPSDRAFT_8137"/>